<keyword evidence="2" id="KW-0472">Membrane</keyword>
<evidence type="ECO:0000256" key="2">
    <source>
        <dbReference type="SAM" id="Phobius"/>
    </source>
</evidence>
<evidence type="ECO:0000313" key="4">
    <source>
        <dbReference type="Proteomes" id="UP000789570"/>
    </source>
</evidence>
<feature type="region of interest" description="Disordered" evidence="1">
    <location>
        <begin position="25"/>
        <end position="56"/>
    </location>
</feature>
<dbReference type="AlphaFoldDB" id="A0A9N9BE99"/>
<keyword evidence="4" id="KW-1185">Reference proteome</keyword>
<keyword evidence="2" id="KW-0812">Transmembrane</keyword>
<proteinExistence type="predicted"/>
<protein>
    <submittedName>
        <fullName evidence="3">1720_t:CDS:1</fullName>
    </submittedName>
</protein>
<reference evidence="3" key="1">
    <citation type="submission" date="2021-06" db="EMBL/GenBank/DDBJ databases">
        <authorList>
            <person name="Kallberg Y."/>
            <person name="Tangrot J."/>
            <person name="Rosling A."/>
        </authorList>
    </citation>
    <scope>NUCLEOTIDE SEQUENCE</scope>
    <source>
        <strain evidence="3">UK204</strain>
    </source>
</reference>
<gene>
    <name evidence="3" type="ORF">FCALED_LOCUS6713</name>
</gene>
<keyword evidence="2" id="KW-1133">Transmembrane helix</keyword>
<evidence type="ECO:0000313" key="3">
    <source>
        <dbReference type="EMBL" id="CAG8563209.1"/>
    </source>
</evidence>
<organism evidence="3 4">
    <name type="scientific">Funneliformis caledonium</name>
    <dbReference type="NCBI Taxonomy" id="1117310"/>
    <lineage>
        <taxon>Eukaryota</taxon>
        <taxon>Fungi</taxon>
        <taxon>Fungi incertae sedis</taxon>
        <taxon>Mucoromycota</taxon>
        <taxon>Glomeromycotina</taxon>
        <taxon>Glomeromycetes</taxon>
        <taxon>Glomerales</taxon>
        <taxon>Glomeraceae</taxon>
        <taxon>Funneliformis</taxon>
    </lineage>
</organism>
<accession>A0A9N9BE99</accession>
<name>A0A9N9BE99_9GLOM</name>
<feature type="transmembrane region" description="Helical" evidence="2">
    <location>
        <begin position="83"/>
        <end position="104"/>
    </location>
</feature>
<dbReference type="EMBL" id="CAJVPQ010001649">
    <property type="protein sequence ID" value="CAG8563209.1"/>
    <property type="molecule type" value="Genomic_DNA"/>
</dbReference>
<evidence type="ECO:0000256" key="1">
    <source>
        <dbReference type="SAM" id="MobiDB-lite"/>
    </source>
</evidence>
<dbReference type="Proteomes" id="UP000789570">
    <property type="component" value="Unassembled WGS sequence"/>
</dbReference>
<comment type="caution">
    <text evidence="3">The sequence shown here is derived from an EMBL/GenBank/DDBJ whole genome shotgun (WGS) entry which is preliminary data.</text>
</comment>
<sequence>MVYLKLKSMEDKKGRNCDHSNDWCSQGGINQKRQDYPGRAKTRSKRALPGSKMIESPYTLSPPPLANAISDVPDHNYNKNDGLVIAGIIIGSFIILSIIIYGLIRFARKKKKDDSSKSQEEEPQLPGGLPINHRALTINFVKHNHHAPELCTTPDTQPILDYYSSKAGLSLSPSSLGSINGNKNSKTSADEKCTTVEINETTLAAGDSTKGFSGDTEYVPQYYNGIEIPPLGARIIPLERQKII</sequence>
<dbReference type="OrthoDB" id="2404501at2759"/>